<protein>
    <recommendedName>
        <fullName evidence="3">DUF1905 domain-containing protein</fullName>
    </recommendedName>
</protein>
<gene>
    <name evidence="1" type="ORF">GCM10009789_35760</name>
</gene>
<accession>A0ABP4PKP9</accession>
<dbReference type="InterPro" id="IPR015018">
    <property type="entry name" value="DUF1905"/>
</dbReference>
<reference evidence="2" key="1">
    <citation type="journal article" date="2019" name="Int. J. Syst. Evol. Microbiol.">
        <title>The Global Catalogue of Microorganisms (GCM) 10K type strain sequencing project: providing services to taxonomists for standard genome sequencing and annotation.</title>
        <authorList>
            <consortium name="The Broad Institute Genomics Platform"/>
            <consortium name="The Broad Institute Genome Sequencing Center for Infectious Disease"/>
            <person name="Wu L."/>
            <person name="Ma J."/>
        </authorList>
    </citation>
    <scope>NUCLEOTIDE SEQUENCE [LARGE SCALE GENOMIC DNA]</scope>
    <source>
        <strain evidence="2">JCM 14969</strain>
    </source>
</reference>
<dbReference type="SUPFAM" id="SSF141694">
    <property type="entry name" value="AF2212/PG0164-like"/>
    <property type="match status" value="1"/>
</dbReference>
<dbReference type="Pfam" id="PF13376">
    <property type="entry name" value="OmdA"/>
    <property type="match status" value="1"/>
</dbReference>
<sequence length="170" mass="18512">MKFDSIVEPFGPGAGIPVPDEIIDSFGAGKRPKVVVTINGHTWRTGIVPMHNSFWIGIGAGNREASGVVRGDPVEVDIEHDLEPREVELPGDLDAALRAAFDRLPYGRRLRIVGDIERAKSVDTRRRRIEAAVDALKAGSSPVVRRLQVGIAREGVVTCGARFGRVVQRE</sequence>
<name>A0ABP4PKP9_9ACTN</name>
<dbReference type="Proteomes" id="UP001500393">
    <property type="component" value="Unassembled WGS sequence"/>
</dbReference>
<proteinExistence type="predicted"/>
<evidence type="ECO:0000313" key="2">
    <source>
        <dbReference type="Proteomes" id="UP001500393"/>
    </source>
</evidence>
<evidence type="ECO:0000313" key="1">
    <source>
        <dbReference type="EMBL" id="GAA1578922.1"/>
    </source>
</evidence>
<dbReference type="RefSeq" id="WP_344215203.1">
    <property type="nucleotide sequence ID" value="NZ_BAAAOS010000020.1"/>
</dbReference>
<comment type="caution">
    <text evidence="1">The sequence shown here is derived from an EMBL/GenBank/DDBJ whole genome shotgun (WGS) entry which is preliminary data.</text>
</comment>
<dbReference type="Gene3D" id="2.40.30.100">
    <property type="entry name" value="AF2212/PG0164-like"/>
    <property type="match status" value="1"/>
</dbReference>
<dbReference type="Pfam" id="PF08922">
    <property type="entry name" value="DUF1905"/>
    <property type="match status" value="1"/>
</dbReference>
<dbReference type="EMBL" id="BAAAOS010000020">
    <property type="protein sequence ID" value="GAA1578922.1"/>
    <property type="molecule type" value="Genomic_DNA"/>
</dbReference>
<dbReference type="InterPro" id="IPR037079">
    <property type="entry name" value="AF2212/PG0164-like_sf"/>
</dbReference>
<keyword evidence="2" id="KW-1185">Reference proteome</keyword>
<evidence type="ECO:0008006" key="3">
    <source>
        <dbReference type="Google" id="ProtNLM"/>
    </source>
</evidence>
<organism evidence="1 2">
    <name type="scientific">Kribbella sancticallisti</name>
    <dbReference type="NCBI Taxonomy" id="460087"/>
    <lineage>
        <taxon>Bacteria</taxon>
        <taxon>Bacillati</taxon>
        <taxon>Actinomycetota</taxon>
        <taxon>Actinomycetes</taxon>
        <taxon>Propionibacteriales</taxon>
        <taxon>Kribbellaceae</taxon>
        <taxon>Kribbella</taxon>
    </lineage>
</organism>